<dbReference type="InterPro" id="IPR029058">
    <property type="entry name" value="AB_hydrolase_fold"/>
</dbReference>
<evidence type="ECO:0000313" key="2">
    <source>
        <dbReference type="EMBL" id="SGZ47896.1"/>
    </source>
</evidence>
<dbReference type="EMBL" id="LT635756">
    <property type="protein sequence ID" value="SGZ47896.1"/>
    <property type="molecule type" value="Genomic_DNA"/>
</dbReference>
<keyword evidence="3" id="KW-1185">Reference proteome</keyword>
<dbReference type="Proteomes" id="UP000182334">
    <property type="component" value="Chromosome I"/>
</dbReference>
<evidence type="ECO:0000313" key="3">
    <source>
        <dbReference type="Proteomes" id="UP000182334"/>
    </source>
</evidence>
<sequence>MFSSQTFKVLFLLPWQLLNVTLQYYALGRVRRFRRYGKNLRGSLLTVAARAVLSLNIRDCAVFNNKTVGTVLREVAEAQLDLVKHLPNYGKRFLEKGYWLVEQPNREPDDLVLIYCHGGGYFLQINSIHIETVLAVYCLLSNRSRISILILDYSLASHGHTFPTQMEELYDLYYTVKKSCSRIGLLGDSAGGNLAAGFPQFLRLRSASEKDYPLILALVSPWLLIFPDPDLLARNSSYVANADGDLVAYLAMTDTSKRSFILGKEDRFSLIWSPATKVPATTEDWKCLPTFSDPRRRLFLLAGEDETLRDDAIWFAKYAMGIDWLPENYSRDHKEYSNDELEFKSECAQAFIQRYGVHDEMMSFERPLEYVREGKSVEELGDDCYGTKKLVEFLDTVI</sequence>
<dbReference type="PANTHER" id="PTHR48081:SF31">
    <property type="entry name" value="STERYL ACETYL HYDROLASE MUG81-RELATED"/>
    <property type="match status" value="1"/>
</dbReference>
<organism evidence="2 3">
    <name type="scientific">Sungouiella intermedia</name>
    <dbReference type="NCBI Taxonomy" id="45354"/>
    <lineage>
        <taxon>Eukaryota</taxon>
        <taxon>Fungi</taxon>
        <taxon>Dikarya</taxon>
        <taxon>Ascomycota</taxon>
        <taxon>Saccharomycotina</taxon>
        <taxon>Pichiomycetes</taxon>
        <taxon>Metschnikowiaceae</taxon>
        <taxon>Sungouiella</taxon>
    </lineage>
</organism>
<dbReference type="Gene3D" id="3.40.50.1820">
    <property type="entry name" value="alpha/beta hydrolase"/>
    <property type="match status" value="1"/>
</dbReference>
<dbReference type="InterPro" id="IPR050300">
    <property type="entry name" value="GDXG_lipolytic_enzyme"/>
</dbReference>
<accession>A0A1L0B941</accession>
<dbReference type="STRING" id="45354.A0A1L0B941"/>
<keyword evidence="1" id="KW-0378">Hydrolase</keyword>
<dbReference type="AlphaFoldDB" id="A0A1L0B941"/>
<dbReference type="SUPFAM" id="SSF53474">
    <property type="entry name" value="alpha/beta-Hydrolases"/>
    <property type="match status" value="1"/>
</dbReference>
<gene>
    <name evidence="2" type="ORF">SAMEA4029010_CIC11G00000002062</name>
</gene>
<protein>
    <submittedName>
        <fullName evidence="2">CIC11C00000002062</fullName>
    </submittedName>
</protein>
<dbReference type="PANTHER" id="PTHR48081">
    <property type="entry name" value="AB HYDROLASE SUPERFAMILY PROTEIN C4A8.06C"/>
    <property type="match status" value="1"/>
</dbReference>
<dbReference type="InterPro" id="IPR019436">
    <property type="entry name" value="Say1-like"/>
</dbReference>
<reference evidence="2 3" key="1">
    <citation type="submission" date="2016-10" db="EMBL/GenBank/DDBJ databases">
        <authorList>
            <person name="de Groot N.N."/>
        </authorList>
    </citation>
    <scope>NUCLEOTIDE SEQUENCE [LARGE SCALE GENOMIC DNA]</scope>
    <source>
        <strain evidence="2 3">CBS 141442</strain>
    </source>
</reference>
<dbReference type="OrthoDB" id="2152029at2759"/>
<dbReference type="GO" id="GO:0016787">
    <property type="term" value="F:hydrolase activity"/>
    <property type="evidence" value="ECO:0007669"/>
    <property type="project" value="UniProtKB-KW"/>
</dbReference>
<evidence type="ECO:0000256" key="1">
    <source>
        <dbReference type="ARBA" id="ARBA00022801"/>
    </source>
</evidence>
<proteinExistence type="predicted"/>
<name>A0A1L0B941_9ASCO</name>
<dbReference type="Pfam" id="PF10340">
    <property type="entry name" value="Say1_Mug180"/>
    <property type="match status" value="1"/>
</dbReference>